<evidence type="ECO:0000256" key="1">
    <source>
        <dbReference type="ARBA" id="ARBA00005201"/>
    </source>
</evidence>
<sequence length="399" mass="46851">MQQMIQQFNNIQIDHNSKANKQIKQMGQCQQKMKYVYINFNLVFDYNSLLFCALRSYLLPKGFNIQNSTRNLYELKLPSDAYQAIPKDSINDQCSEADFLALLKENFKAIKPIVGAIDTIQYLNDNGYEVVIYTNLPKEYFQNITESHQKWFAQNKFNHYDELKQVWEESNFIVDGDRELLQHFSELNKHLEIKKTLIYIKNQQFHNKDKKFEVEGCHNYIKWEDIKWQELIKEHALKEEISFPAPEYFLKLKEAPSSKVMLGFTENVKLPQKVVCESKVIHGHGKAAKELGIPTANLEVTKEIEQKINHLLTGVYAGTALLNGSQYQALFFLGSSQYFEDSKKQLECYVYHDFEKDFYESNIKVEITHFTRPEADFKEFDHLIKVIHCDHAQGKLIQE</sequence>
<keyword evidence="3" id="KW-0285">Flavoprotein</keyword>
<accession>Q22TG2</accession>
<dbReference type="GO" id="GO:0005524">
    <property type="term" value="F:ATP binding"/>
    <property type="evidence" value="ECO:0007669"/>
    <property type="project" value="UniProtKB-KW"/>
</dbReference>
<evidence type="ECO:0000256" key="3">
    <source>
        <dbReference type="ARBA" id="ARBA00022630"/>
    </source>
</evidence>
<keyword evidence="5" id="KW-0808">Transferase</keyword>
<evidence type="ECO:0000256" key="6">
    <source>
        <dbReference type="ARBA" id="ARBA00022741"/>
    </source>
</evidence>
<dbReference type="SMART" id="SM00904">
    <property type="entry name" value="Flavokinase"/>
    <property type="match status" value="1"/>
</dbReference>
<dbReference type="OrthoDB" id="276388at2759"/>
<dbReference type="InterPro" id="IPR023468">
    <property type="entry name" value="Riboflavin_kinase"/>
</dbReference>
<dbReference type="EMBL" id="GG662840">
    <property type="protein sequence ID" value="EAR88476.3"/>
    <property type="molecule type" value="Genomic_DNA"/>
</dbReference>
<keyword evidence="4" id="KW-0288">FMN</keyword>
<dbReference type="EC" id="2.7.1.26" evidence="2"/>
<dbReference type="RefSeq" id="XP_001008721.3">
    <property type="nucleotide sequence ID" value="XM_001008721.3"/>
</dbReference>
<dbReference type="InParanoid" id="Q22TG2"/>
<evidence type="ECO:0000256" key="4">
    <source>
        <dbReference type="ARBA" id="ARBA00022643"/>
    </source>
</evidence>
<evidence type="ECO:0000256" key="5">
    <source>
        <dbReference type="ARBA" id="ARBA00022679"/>
    </source>
</evidence>
<protein>
    <recommendedName>
        <fullName evidence="2">riboflavin kinase</fullName>
        <ecNumber evidence="2">2.7.1.26</ecNumber>
    </recommendedName>
</protein>
<evidence type="ECO:0000256" key="2">
    <source>
        <dbReference type="ARBA" id="ARBA00012105"/>
    </source>
</evidence>
<dbReference type="InterPro" id="IPR023465">
    <property type="entry name" value="Riboflavin_kinase_dom_sf"/>
</dbReference>
<evidence type="ECO:0000313" key="9">
    <source>
        <dbReference type="EMBL" id="EAR88476.3"/>
    </source>
</evidence>
<dbReference type="GeneID" id="7836442"/>
<dbReference type="GO" id="GO:0009398">
    <property type="term" value="P:FMN biosynthetic process"/>
    <property type="evidence" value="ECO:0007669"/>
    <property type="project" value="UniProtKB-UniPathway"/>
</dbReference>
<dbReference type="Pfam" id="PF01687">
    <property type="entry name" value="Flavokinase"/>
    <property type="match status" value="1"/>
</dbReference>
<evidence type="ECO:0000313" key="10">
    <source>
        <dbReference type="Proteomes" id="UP000009168"/>
    </source>
</evidence>
<proteinExistence type="predicted"/>
<dbReference type="InterPro" id="IPR036412">
    <property type="entry name" value="HAD-like_sf"/>
</dbReference>
<dbReference type="KEGG" id="tet:TTHERM_00171630"/>
<organism evidence="9 10">
    <name type="scientific">Tetrahymena thermophila (strain SB210)</name>
    <dbReference type="NCBI Taxonomy" id="312017"/>
    <lineage>
        <taxon>Eukaryota</taxon>
        <taxon>Sar</taxon>
        <taxon>Alveolata</taxon>
        <taxon>Ciliophora</taxon>
        <taxon>Intramacronucleata</taxon>
        <taxon>Oligohymenophorea</taxon>
        <taxon>Hymenostomatida</taxon>
        <taxon>Tetrahymenina</taxon>
        <taxon>Tetrahymenidae</taxon>
        <taxon>Tetrahymena</taxon>
    </lineage>
</organism>
<gene>
    <name evidence="9" type="ORF">TTHERM_00171630</name>
</gene>
<keyword evidence="9" id="KW-0418">Kinase</keyword>
<feature type="domain" description="Riboflavin kinase" evidence="8">
    <location>
        <begin position="269"/>
        <end position="399"/>
    </location>
</feature>
<dbReference type="UniPathway" id="UPA00276">
    <property type="reaction ID" value="UER00406"/>
</dbReference>
<dbReference type="AlphaFoldDB" id="Q22TG2"/>
<dbReference type="SUPFAM" id="SSF56784">
    <property type="entry name" value="HAD-like"/>
    <property type="match status" value="1"/>
</dbReference>
<dbReference type="STRING" id="312017.Q22TG2"/>
<dbReference type="SUPFAM" id="SSF82114">
    <property type="entry name" value="Riboflavin kinase-like"/>
    <property type="match status" value="1"/>
</dbReference>
<dbReference type="PANTHER" id="PTHR22749:SF6">
    <property type="entry name" value="RIBOFLAVIN KINASE"/>
    <property type="match status" value="1"/>
</dbReference>
<comment type="pathway">
    <text evidence="1">Cofactor biosynthesis; FMN biosynthesis; FMN from riboflavin (ATP route): step 1/1.</text>
</comment>
<dbReference type="HOGENOM" id="CLU_1047601_0_0_1"/>
<dbReference type="Gene3D" id="3.40.50.1000">
    <property type="entry name" value="HAD superfamily/HAD-like"/>
    <property type="match status" value="1"/>
</dbReference>
<keyword evidence="10" id="KW-1185">Reference proteome</keyword>
<dbReference type="InterPro" id="IPR023214">
    <property type="entry name" value="HAD_sf"/>
</dbReference>
<dbReference type="Proteomes" id="UP000009168">
    <property type="component" value="Unassembled WGS sequence"/>
</dbReference>
<reference evidence="10" key="1">
    <citation type="journal article" date="2006" name="PLoS Biol.">
        <title>Macronuclear genome sequence of the ciliate Tetrahymena thermophila, a model eukaryote.</title>
        <authorList>
            <person name="Eisen J.A."/>
            <person name="Coyne R.S."/>
            <person name="Wu M."/>
            <person name="Wu D."/>
            <person name="Thiagarajan M."/>
            <person name="Wortman J.R."/>
            <person name="Badger J.H."/>
            <person name="Ren Q."/>
            <person name="Amedeo P."/>
            <person name="Jones K.M."/>
            <person name="Tallon L.J."/>
            <person name="Delcher A.L."/>
            <person name="Salzberg S.L."/>
            <person name="Silva J.C."/>
            <person name="Haas B.J."/>
            <person name="Majoros W.H."/>
            <person name="Farzad M."/>
            <person name="Carlton J.M."/>
            <person name="Smith R.K. Jr."/>
            <person name="Garg J."/>
            <person name="Pearlman R.E."/>
            <person name="Karrer K.M."/>
            <person name="Sun L."/>
            <person name="Manning G."/>
            <person name="Elde N.C."/>
            <person name="Turkewitz A.P."/>
            <person name="Asai D.J."/>
            <person name="Wilkes D.E."/>
            <person name="Wang Y."/>
            <person name="Cai H."/>
            <person name="Collins K."/>
            <person name="Stewart B.A."/>
            <person name="Lee S.R."/>
            <person name="Wilamowska K."/>
            <person name="Weinberg Z."/>
            <person name="Ruzzo W.L."/>
            <person name="Wloga D."/>
            <person name="Gaertig J."/>
            <person name="Frankel J."/>
            <person name="Tsao C.-C."/>
            <person name="Gorovsky M.A."/>
            <person name="Keeling P.J."/>
            <person name="Waller R.F."/>
            <person name="Patron N.J."/>
            <person name="Cherry J.M."/>
            <person name="Stover N.A."/>
            <person name="Krieger C.J."/>
            <person name="del Toro C."/>
            <person name="Ryder H.F."/>
            <person name="Williamson S.C."/>
            <person name="Barbeau R.A."/>
            <person name="Hamilton E.P."/>
            <person name="Orias E."/>
        </authorList>
    </citation>
    <scope>NUCLEOTIDE SEQUENCE [LARGE SCALE GENOMIC DNA]</scope>
    <source>
        <strain evidence="10">SB210</strain>
    </source>
</reference>
<dbReference type="GO" id="GO:0008531">
    <property type="term" value="F:riboflavin kinase activity"/>
    <property type="evidence" value="ECO:0007669"/>
    <property type="project" value="UniProtKB-EC"/>
</dbReference>
<keyword evidence="7" id="KW-0067">ATP-binding</keyword>
<dbReference type="InterPro" id="IPR015865">
    <property type="entry name" value="Riboflavin_kinase_bac/euk"/>
</dbReference>
<evidence type="ECO:0000256" key="7">
    <source>
        <dbReference type="ARBA" id="ARBA00022840"/>
    </source>
</evidence>
<name>Q22TG2_TETTS</name>
<dbReference type="PANTHER" id="PTHR22749">
    <property type="entry name" value="RIBOFLAVIN KINASE/FMN ADENYLYLTRANSFERASE"/>
    <property type="match status" value="1"/>
</dbReference>
<evidence type="ECO:0000259" key="8">
    <source>
        <dbReference type="SMART" id="SM00904"/>
    </source>
</evidence>
<dbReference type="GO" id="GO:0009231">
    <property type="term" value="P:riboflavin biosynthetic process"/>
    <property type="evidence" value="ECO:0007669"/>
    <property type="project" value="InterPro"/>
</dbReference>
<dbReference type="Gene3D" id="2.40.30.30">
    <property type="entry name" value="Riboflavin kinase-like"/>
    <property type="match status" value="1"/>
</dbReference>
<keyword evidence="6" id="KW-0547">Nucleotide-binding</keyword>